<dbReference type="InterPro" id="IPR006320">
    <property type="entry name" value="PTS_Nitro_regul"/>
</dbReference>
<dbReference type="GO" id="GO:0030295">
    <property type="term" value="F:protein kinase activator activity"/>
    <property type="evidence" value="ECO:0007669"/>
    <property type="project" value="TreeGrafter"/>
</dbReference>
<evidence type="ECO:0000313" key="5">
    <source>
        <dbReference type="Proteomes" id="UP000008952"/>
    </source>
</evidence>
<dbReference type="FunFam" id="3.40.930.10:FF:000009">
    <property type="entry name" value="PTS system, fructose specific IIABC component"/>
    <property type="match status" value="1"/>
</dbReference>
<comment type="caution">
    <text evidence="4">The sequence shown here is derived from an EMBL/GenBank/DDBJ whole genome shotgun (WGS) entry which is preliminary data.</text>
</comment>
<evidence type="ECO:0000259" key="3">
    <source>
        <dbReference type="PROSITE" id="PS51094"/>
    </source>
</evidence>
<dbReference type="GO" id="GO:0009401">
    <property type="term" value="P:phosphoenolpyruvate-dependent sugar phosphotransferase system"/>
    <property type="evidence" value="ECO:0007669"/>
    <property type="project" value="InterPro"/>
</dbReference>
<reference evidence="4 5" key="1">
    <citation type="submission" date="2012-03" db="EMBL/GenBank/DDBJ databases">
        <title>The Genome Sequence of Bartonella tamiae Th239.</title>
        <authorList>
            <consortium name="The Broad Institute Genome Sequencing Platform"/>
            <consortium name="The Broad Institute Genome Sequencing Center for Infectious Disease"/>
            <person name="Feldgarden M."/>
            <person name="Kirby J."/>
            <person name="Kosoy M."/>
            <person name="Birtles R."/>
            <person name="Probert W.S."/>
            <person name="Chiaraviglio L."/>
            <person name="Young S.K."/>
            <person name="Zeng Q."/>
            <person name="Gargeya S."/>
            <person name="Fitzgerald M."/>
            <person name="Haas B."/>
            <person name="Abouelleil A."/>
            <person name="Alvarado L."/>
            <person name="Arachchi H.M."/>
            <person name="Berlin A."/>
            <person name="Chapman S.B."/>
            <person name="Gearin G."/>
            <person name="Goldberg J."/>
            <person name="Griggs A."/>
            <person name="Gujja S."/>
            <person name="Hansen M."/>
            <person name="Heiman D."/>
            <person name="Howarth C."/>
            <person name="Larimer J."/>
            <person name="Lui A."/>
            <person name="MacDonald P.J.P."/>
            <person name="McCowen C."/>
            <person name="Montmayeur A."/>
            <person name="Murphy C."/>
            <person name="Neiman D."/>
            <person name="Pearson M."/>
            <person name="Priest M."/>
            <person name="Roberts A."/>
            <person name="Saif S."/>
            <person name="Shea T."/>
            <person name="Sisk P."/>
            <person name="Stolte C."/>
            <person name="Sykes S."/>
            <person name="Wortman J."/>
            <person name="Nusbaum C."/>
            <person name="Birren B."/>
        </authorList>
    </citation>
    <scope>NUCLEOTIDE SEQUENCE [LARGE SCALE GENOMIC DNA]</scope>
    <source>
        <strain evidence="4 5">Th239</strain>
    </source>
</reference>
<accession>J1K1S9</accession>
<dbReference type="RefSeq" id="WP_008037907.1">
    <property type="nucleotide sequence ID" value="NZ_JH725147.1"/>
</dbReference>
<dbReference type="InterPro" id="IPR051541">
    <property type="entry name" value="PTS_SugarTrans_NitroReg"/>
</dbReference>
<dbReference type="PANTHER" id="PTHR47738:SF1">
    <property type="entry name" value="NITROGEN REGULATORY PROTEIN"/>
    <property type="match status" value="1"/>
</dbReference>
<dbReference type="GO" id="GO:0008982">
    <property type="term" value="F:protein-N(PI)-phosphohistidine-sugar phosphotransferase activity"/>
    <property type="evidence" value="ECO:0007669"/>
    <property type="project" value="InterPro"/>
</dbReference>
<dbReference type="CDD" id="cd00211">
    <property type="entry name" value="PTS_IIA_fru"/>
    <property type="match status" value="1"/>
</dbReference>
<gene>
    <name evidence="4" type="ORF">ME5_00357</name>
</gene>
<keyword evidence="5" id="KW-1185">Reference proteome</keyword>
<protein>
    <submittedName>
        <fullName evidence="4">PTS IIA-like nitrogen-regulatory protein PtsN</fullName>
    </submittedName>
</protein>
<dbReference type="eggNOG" id="COG1762">
    <property type="taxonomic scope" value="Bacteria"/>
</dbReference>
<evidence type="ECO:0000256" key="1">
    <source>
        <dbReference type="ARBA" id="ARBA00004496"/>
    </source>
</evidence>
<dbReference type="OrthoDB" id="95460at2"/>
<comment type="subcellular location">
    <subcellularLocation>
        <location evidence="1">Cytoplasm</location>
    </subcellularLocation>
</comment>
<dbReference type="PATRIC" id="fig|1094558.3.peg.395"/>
<feature type="domain" description="PTS EIIA type-2" evidence="3">
    <location>
        <begin position="5"/>
        <end position="148"/>
    </location>
</feature>
<dbReference type="InterPro" id="IPR016152">
    <property type="entry name" value="PTrfase/Anion_transptr"/>
</dbReference>
<dbReference type="HOGENOM" id="CLU_072531_5_2_5"/>
<evidence type="ECO:0000313" key="4">
    <source>
        <dbReference type="EMBL" id="EJF91025.1"/>
    </source>
</evidence>
<dbReference type="PROSITE" id="PS00372">
    <property type="entry name" value="PTS_EIIA_TYPE_2_HIS"/>
    <property type="match status" value="1"/>
</dbReference>
<dbReference type="PANTHER" id="PTHR47738">
    <property type="entry name" value="PTS SYSTEM FRUCTOSE-LIKE EIIA COMPONENT-RELATED"/>
    <property type="match status" value="1"/>
</dbReference>
<dbReference type="STRING" id="1094558.ME5_00357"/>
<dbReference type="Gene3D" id="3.40.930.10">
    <property type="entry name" value="Mannitol-specific EII, Chain A"/>
    <property type="match status" value="1"/>
</dbReference>
<dbReference type="GO" id="GO:0005737">
    <property type="term" value="C:cytoplasm"/>
    <property type="evidence" value="ECO:0007669"/>
    <property type="project" value="UniProtKB-SubCell"/>
</dbReference>
<dbReference type="EMBL" id="AIMB01000003">
    <property type="protein sequence ID" value="EJF91025.1"/>
    <property type="molecule type" value="Genomic_DNA"/>
</dbReference>
<evidence type="ECO:0000256" key="2">
    <source>
        <dbReference type="ARBA" id="ARBA00022679"/>
    </source>
</evidence>
<organism evidence="4 5">
    <name type="scientific">Bartonella tamiae Th239</name>
    <dbReference type="NCBI Taxonomy" id="1094558"/>
    <lineage>
        <taxon>Bacteria</taxon>
        <taxon>Pseudomonadati</taxon>
        <taxon>Pseudomonadota</taxon>
        <taxon>Alphaproteobacteria</taxon>
        <taxon>Hyphomicrobiales</taxon>
        <taxon>Bartonellaceae</taxon>
        <taxon>Bartonella</taxon>
    </lineage>
</organism>
<dbReference type="NCBIfam" id="TIGR01419">
    <property type="entry name" value="nitro_reg_IIA"/>
    <property type="match status" value="1"/>
</dbReference>
<dbReference type="Pfam" id="PF00359">
    <property type="entry name" value="PTS_EIIA_2"/>
    <property type="match status" value="1"/>
</dbReference>
<dbReference type="Proteomes" id="UP000008952">
    <property type="component" value="Unassembled WGS sequence"/>
</dbReference>
<keyword evidence="2" id="KW-0808">Transferase</keyword>
<dbReference type="PROSITE" id="PS51094">
    <property type="entry name" value="PTS_EIIA_TYPE_2"/>
    <property type="match status" value="1"/>
</dbReference>
<dbReference type="AlphaFoldDB" id="J1K1S9"/>
<dbReference type="InterPro" id="IPR002178">
    <property type="entry name" value="PTS_EIIA_type-2_dom"/>
</dbReference>
<sequence>MDLSDLIEPEAVIPVLKANSKKQVLQIMAEKASKATGLSEREILDTILQREKLGSTGVGNGIAIPHGKLNKIDHIVGIFARLDHPVDFEALDDEPVDLVFMLLAPENSGADHLKALSRIARVLRDQDMLQKLRNTHEAQTLYSFLVEHPAASNAA</sequence>
<proteinExistence type="predicted"/>
<dbReference type="SUPFAM" id="SSF55804">
    <property type="entry name" value="Phoshotransferase/anion transport protein"/>
    <property type="match status" value="1"/>
</dbReference>
<name>J1K1S9_9HYPH</name>